<name>A0A0M4N659_LEPIR</name>
<evidence type="ECO:0000313" key="1">
    <source>
        <dbReference type="EMBL" id="ALE37793.1"/>
    </source>
</evidence>
<accession>A0A0M4N659</accession>
<dbReference type="PATRIC" id="fig|1279460.3.peg.577"/>
<evidence type="ECO:0000313" key="2">
    <source>
        <dbReference type="Proteomes" id="UP000056502"/>
    </source>
</evidence>
<reference evidence="1 2" key="1">
    <citation type="journal article" date="2015" name="Genome Announc.">
        <title>Whole-Genome Sequence of Leptospira interrogans Serovar Hardjo Subtype Hardjoprajitno Strain Norma, Isolated from Cattle in a Leptospirosis Outbreak in Brazil.</title>
        <authorList>
            <person name="Cosate M.R."/>
            <person name="Soares S.C."/>
            <person name="Mendes T.A."/>
            <person name="Raittz R.T."/>
            <person name="Moreira E.C."/>
            <person name="Leite R."/>
            <person name="Fernandes G.R."/>
            <person name="Haddad J.P."/>
            <person name="Ortega J.M."/>
        </authorList>
    </citation>
    <scope>NUCLEOTIDE SEQUENCE [LARGE SCALE GENOMIC DNA]</scope>
    <source>
        <strain evidence="1 2">Norma</strain>
    </source>
</reference>
<dbReference type="Proteomes" id="UP000056502">
    <property type="component" value="Chromosome I"/>
</dbReference>
<sequence>MRKVSAEFQTQFCLSKSRHSGSNALSFTKMWELLQKLDEIKTA</sequence>
<organism evidence="1">
    <name type="scientific">Leptospira interrogans serovar Hardjo str. Norma</name>
    <dbReference type="NCBI Taxonomy" id="1279460"/>
    <lineage>
        <taxon>Bacteria</taxon>
        <taxon>Pseudomonadati</taxon>
        <taxon>Spirochaetota</taxon>
        <taxon>Spirochaetia</taxon>
        <taxon>Leptospirales</taxon>
        <taxon>Leptospiraceae</taxon>
        <taxon>Leptospira</taxon>
    </lineage>
</organism>
<gene>
    <name evidence="1" type="ORF">G436_0571</name>
</gene>
<dbReference type="AlphaFoldDB" id="A0A0M4N659"/>
<dbReference type="EMBL" id="CP012603">
    <property type="protein sequence ID" value="ALE37793.1"/>
    <property type="molecule type" value="Genomic_DNA"/>
</dbReference>
<proteinExistence type="predicted"/>
<protein>
    <submittedName>
        <fullName evidence="1">Uncharacterized protein</fullName>
    </submittedName>
</protein>